<evidence type="ECO:0000313" key="3">
    <source>
        <dbReference type="Proteomes" id="UP000637720"/>
    </source>
</evidence>
<comment type="caution">
    <text evidence="2">The sequence shown here is derived from an EMBL/GenBank/DDBJ whole genome shotgun (WGS) entry which is preliminary data.</text>
</comment>
<protein>
    <recommendedName>
        <fullName evidence="1">Na+-translocating membrane potential-generating system MpsC domain-containing protein</fullName>
    </recommendedName>
</protein>
<accession>A0A8J3B7F0</accession>
<evidence type="ECO:0000259" key="1">
    <source>
        <dbReference type="Pfam" id="PF10057"/>
    </source>
</evidence>
<dbReference type="InterPro" id="IPR018745">
    <property type="entry name" value="MpsC"/>
</dbReference>
<feature type="domain" description="Na+-translocating membrane potential-generating system MpsC" evidence="1">
    <location>
        <begin position="3"/>
        <end position="111"/>
    </location>
</feature>
<dbReference type="RefSeq" id="WP_054672830.1">
    <property type="nucleotide sequence ID" value="NZ_BMOF01000025.1"/>
</dbReference>
<sequence length="136" mass="15739">MNKYEAEFSNLVRAFRKKYMGKGPVKITTTFCKNWAICEMEGNLTPIEKFMARTEEGRQALRAARTEMVKDLYRKYPPREIEELVGAKFVDLFVDINLEKDWAMSIFVFDQDIEAKFRAQTENKRGLALGSDPAKG</sequence>
<organism evidence="2 3">
    <name type="scientific">Calditerricola satsumensis</name>
    <dbReference type="NCBI Taxonomy" id="373054"/>
    <lineage>
        <taxon>Bacteria</taxon>
        <taxon>Bacillati</taxon>
        <taxon>Bacillota</taxon>
        <taxon>Bacilli</taxon>
        <taxon>Bacillales</taxon>
        <taxon>Bacillaceae</taxon>
        <taxon>Calditerricola</taxon>
    </lineage>
</organism>
<proteinExistence type="predicted"/>
<dbReference type="Pfam" id="PF10057">
    <property type="entry name" value="MpsC"/>
    <property type="match status" value="1"/>
</dbReference>
<gene>
    <name evidence="2" type="ORF">GCM10007043_13850</name>
</gene>
<reference evidence="2" key="1">
    <citation type="journal article" date="2014" name="Int. J. Syst. Evol. Microbiol.">
        <title>Complete genome sequence of Corynebacterium casei LMG S-19264T (=DSM 44701T), isolated from a smear-ripened cheese.</title>
        <authorList>
            <consortium name="US DOE Joint Genome Institute (JGI-PGF)"/>
            <person name="Walter F."/>
            <person name="Albersmeier A."/>
            <person name="Kalinowski J."/>
            <person name="Ruckert C."/>
        </authorList>
    </citation>
    <scope>NUCLEOTIDE SEQUENCE</scope>
    <source>
        <strain evidence="2">JCM 14719</strain>
    </source>
</reference>
<reference evidence="2" key="2">
    <citation type="submission" date="2020-09" db="EMBL/GenBank/DDBJ databases">
        <authorList>
            <person name="Sun Q."/>
            <person name="Ohkuma M."/>
        </authorList>
    </citation>
    <scope>NUCLEOTIDE SEQUENCE</scope>
    <source>
        <strain evidence="2">JCM 14719</strain>
    </source>
</reference>
<name>A0A8J3B7F0_9BACI</name>
<evidence type="ECO:0000313" key="2">
    <source>
        <dbReference type="EMBL" id="GGK01034.1"/>
    </source>
</evidence>
<keyword evidence="3" id="KW-1185">Reference proteome</keyword>
<dbReference type="AlphaFoldDB" id="A0A8J3B7F0"/>
<dbReference type="EMBL" id="BMOF01000025">
    <property type="protein sequence ID" value="GGK01034.1"/>
    <property type="molecule type" value="Genomic_DNA"/>
</dbReference>
<dbReference type="Proteomes" id="UP000637720">
    <property type="component" value="Unassembled WGS sequence"/>
</dbReference>